<feature type="region of interest" description="Disordered" evidence="1">
    <location>
        <begin position="1"/>
        <end position="27"/>
    </location>
</feature>
<evidence type="ECO:0000313" key="2">
    <source>
        <dbReference type="EMBL" id="JAG32005.1"/>
    </source>
</evidence>
<dbReference type="AlphaFoldDB" id="A0A0A9YR45"/>
<reference evidence="2" key="1">
    <citation type="journal article" date="2014" name="PLoS ONE">
        <title>Transcriptome-Based Identification of ABC Transporters in the Western Tarnished Plant Bug Lygus hesperus.</title>
        <authorList>
            <person name="Hull J.J."/>
            <person name="Chaney K."/>
            <person name="Geib S.M."/>
            <person name="Fabrick J.A."/>
            <person name="Brent C.S."/>
            <person name="Walsh D."/>
            <person name="Lavine L.C."/>
        </authorList>
    </citation>
    <scope>NUCLEOTIDE SEQUENCE</scope>
</reference>
<name>A0A0A9YR45_LYGHE</name>
<feature type="non-terminal residue" evidence="2">
    <location>
        <position position="1"/>
    </location>
</feature>
<feature type="compositionally biased region" description="Acidic residues" evidence="1">
    <location>
        <begin position="15"/>
        <end position="25"/>
    </location>
</feature>
<accession>A0A0A9YR45</accession>
<evidence type="ECO:0000256" key="1">
    <source>
        <dbReference type="SAM" id="MobiDB-lite"/>
    </source>
</evidence>
<proteinExistence type="predicted"/>
<organism evidence="2">
    <name type="scientific">Lygus hesperus</name>
    <name type="common">Western plant bug</name>
    <dbReference type="NCBI Taxonomy" id="30085"/>
    <lineage>
        <taxon>Eukaryota</taxon>
        <taxon>Metazoa</taxon>
        <taxon>Ecdysozoa</taxon>
        <taxon>Arthropoda</taxon>
        <taxon>Hexapoda</taxon>
        <taxon>Insecta</taxon>
        <taxon>Pterygota</taxon>
        <taxon>Neoptera</taxon>
        <taxon>Paraneoptera</taxon>
        <taxon>Hemiptera</taxon>
        <taxon>Heteroptera</taxon>
        <taxon>Panheteroptera</taxon>
        <taxon>Cimicomorpha</taxon>
        <taxon>Miridae</taxon>
        <taxon>Mirini</taxon>
        <taxon>Lygus</taxon>
    </lineage>
</organism>
<dbReference type="EMBL" id="GBHO01011599">
    <property type="protein sequence ID" value="JAG32005.1"/>
    <property type="molecule type" value="Transcribed_RNA"/>
</dbReference>
<reference evidence="2" key="2">
    <citation type="submission" date="2014-07" db="EMBL/GenBank/DDBJ databases">
        <authorList>
            <person name="Hull J."/>
        </authorList>
    </citation>
    <scope>NUCLEOTIDE SEQUENCE</scope>
</reference>
<sequence length="317" mass="35076">KNMEEISTPPSEEFNMTDEEEDENSDIVPLEELVDLAGDAVTRGPKKKAEILIIDTTNPTLLDATVPSDPYNNDLNILQSFNAPVEVQTIPLCQSEAVIEEGDYAELEADIFLRSLGLNGTSTPIDLPLGSFLVDSDPGENEDGIILLSEHCFTPKSRSEPHSFNGPDEGEPVLSRQSGLKDERGSTVLEADNFLCSLGPNSPRTPIDTPFGSAVDTSDMAGHENISSYENGTPELQIELQKRRVARTRNVIPDPKIWAREETKMKRMKGEYYVGYRRKDKKAKKLCFKILPRKLGLWALCALLTVCVPNGQIENVT</sequence>
<feature type="region of interest" description="Disordered" evidence="1">
    <location>
        <begin position="157"/>
        <end position="182"/>
    </location>
</feature>
<protein>
    <submittedName>
        <fullName evidence="2">Early 65 kDa protein</fullName>
    </submittedName>
</protein>
<gene>
    <name evidence="2" type="primary">HE65</name>
    <name evidence="2" type="ORF">CM83_101103</name>
</gene>